<organism evidence="2 3">
    <name type="scientific">Dermatophagoides pteronyssinus</name>
    <name type="common">European house dust mite</name>
    <dbReference type="NCBI Taxonomy" id="6956"/>
    <lineage>
        <taxon>Eukaryota</taxon>
        <taxon>Metazoa</taxon>
        <taxon>Ecdysozoa</taxon>
        <taxon>Arthropoda</taxon>
        <taxon>Chelicerata</taxon>
        <taxon>Arachnida</taxon>
        <taxon>Acari</taxon>
        <taxon>Acariformes</taxon>
        <taxon>Sarcoptiformes</taxon>
        <taxon>Astigmata</taxon>
        <taxon>Psoroptidia</taxon>
        <taxon>Analgoidea</taxon>
        <taxon>Pyroglyphidae</taxon>
        <taxon>Dermatophagoidinae</taxon>
        <taxon>Dermatophagoides</taxon>
    </lineage>
</organism>
<comment type="caution">
    <text evidence="2">The sequence shown here is derived from an EMBL/GenBank/DDBJ whole genome shotgun (WGS) entry which is preliminary data.</text>
</comment>
<evidence type="ECO:0000313" key="3">
    <source>
        <dbReference type="Proteomes" id="UP000887458"/>
    </source>
</evidence>
<dbReference type="Proteomes" id="UP000887458">
    <property type="component" value="Unassembled WGS sequence"/>
</dbReference>
<dbReference type="EMBL" id="NJHN03000047">
    <property type="protein sequence ID" value="KAH9421073.1"/>
    <property type="molecule type" value="Genomic_DNA"/>
</dbReference>
<keyword evidence="3" id="KW-1185">Reference proteome</keyword>
<keyword evidence="1" id="KW-0472">Membrane</keyword>
<proteinExistence type="predicted"/>
<sequence>MFDNDIIESYLATFQRKFQRFRHWLSQSRWILLIAFIISSLIIICVIMVVWSIMERQHFQGVEKDEIMRINFKSTTMRSIVRQTTTQKFSTEFDFKNNHFKMKKICDYLCKHDPELGGKLCDCDEPPCSAMRNFKKI</sequence>
<evidence type="ECO:0000256" key="1">
    <source>
        <dbReference type="SAM" id="Phobius"/>
    </source>
</evidence>
<gene>
    <name evidence="2" type="ORF">DERP_001515</name>
</gene>
<accession>A0ABQ8JEQ5</accession>
<evidence type="ECO:0000313" key="2">
    <source>
        <dbReference type="EMBL" id="KAH9421073.1"/>
    </source>
</evidence>
<keyword evidence="1" id="KW-0812">Transmembrane</keyword>
<name>A0ABQ8JEQ5_DERPT</name>
<reference evidence="2 3" key="1">
    <citation type="journal article" date="2018" name="J. Allergy Clin. Immunol.">
        <title>High-quality assembly of Dermatophagoides pteronyssinus genome and transcriptome reveals a wide range of novel allergens.</title>
        <authorList>
            <person name="Liu X.Y."/>
            <person name="Yang K.Y."/>
            <person name="Wang M.Q."/>
            <person name="Kwok J.S."/>
            <person name="Zeng X."/>
            <person name="Yang Z."/>
            <person name="Xiao X.J."/>
            <person name="Lau C.P."/>
            <person name="Li Y."/>
            <person name="Huang Z.M."/>
            <person name="Ba J.G."/>
            <person name="Yim A.K."/>
            <person name="Ouyang C.Y."/>
            <person name="Ngai S.M."/>
            <person name="Chan T.F."/>
            <person name="Leung E.L."/>
            <person name="Liu L."/>
            <person name="Liu Z.G."/>
            <person name="Tsui S.K."/>
        </authorList>
    </citation>
    <scope>NUCLEOTIDE SEQUENCE [LARGE SCALE GENOMIC DNA]</scope>
    <source>
        <strain evidence="2">Derp</strain>
    </source>
</reference>
<feature type="transmembrane region" description="Helical" evidence="1">
    <location>
        <begin position="30"/>
        <end position="54"/>
    </location>
</feature>
<protein>
    <submittedName>
        <fullName evidence="2">Uncharacterized protein</fullName>
    </submittedName>
</protein>
<keyword evidence="1" id="KW-1133">Transmembrane helix</keyword>
<reference evidence="2 3" key="2">
    <citation type="journal article" date="2022" name="Mol. Biol. Evol.">
        <title>Comparative Genomics Reveals Insights into the Divergent Evolution of Astigmatic Mites and Household Pest Adaptations.</title>
        <authorList>
            <person name="Xiong Q."/>
            <person name="Wan A.T."/>
            <person name="Liu X."/>
            <person name="Fung C.S."/>
            <person name="Xiao X."/>
            <person name="Malainual N."/>
            <person name="Hou J."/>
            <person name="Wang L."/>
            <person name="Wang M."/>
            <person name="Yang K.Y."/>
            <person name="Cui Y."/>
            <person name="Leung E.L."/>
            <person name="Nong W."/>
            <person name="Shin S.K."/>
            <person name="Au S.W."/>
            <person name="Jeong K.Y."/>
            <person name="Chew F.T."/>
            <person name="Hui J.H."/>
            <person name="Leung T.F."/>
            <person name="Tungtrongchitr A."/>
            <person name="Zhong N."/>
            <person name="Liu Z."/>
            <person name="Tsui S.K."/>
        </authorList>
    </citation>
    <scope>NUCLEOTIDE SEQUENCE [LARGE SCALE GENOMIC DNA]</scope>
    <source>
        <strain evidence="2">Derp</strain>
    </source>
</reference>